<dbReference type="Gene3D" id="2.115.10.20">
    <property type="entry name" value="Glycosyl hydrolase domain, family 43"/>
    <property type="match status" value="2"/>
</dbReference>
<accession>A0A7C3PKG8</accession>
<dbReference type="InterPro" id="IPR023296">
    <property type="entry name" value="Glyco_hydro_beta-prop_sf"/>
</dbReference>
<comment type="caution">
    <text evidence="1">The sequence shown here is derived from an EMBL/GenBank/DDBJ whole genome shotgun (WGS) entry which is preliminary data.</text>
</comment>
<name>A0A7C3PKG8_9CYAN</name>
<evidence type="ECO:0000313" key="1">
    <source>
        <dbReference type="EMBL" id="HFN01259.1"/>
    </source>
</evidence>
<reference evidence="1" key="1">
    <citation type="journal article" date="2020" name="mSystems">
        <title>Genome- and Community-Level Interaction Insights into Carbon Utilization and Element Cycling Functions of Hydrothermarchaeota in Hydrothermal Sediment.</title>
        <authorList>
            <person name="Zhou Z."/>
            <person name="Liu Y."/>
            <person name="Xu W."/>
            <person name="Pan J."/>
            <person name="Luo Z.H."/>
            <person name="Li M."/>
        </authorList>
    </citation>
    <scope>NUCLEOTIDE SEQUENCE [LARGE SCALE GENOMIC DNA]</scope>
    <source>
        <strain evidence="1">SpSt-418</strain>
    </source>
</reference>
<sequence>MKLRFHHFQRRFGWFLSAIALSVMTATDLTIPERLVSQPVVTNNCLGSADPKTVAISWEKLKNPIISFPEQAAKDMTVRFVDGKWHMLFSYISDNPFRFQIGGVNSTDLSDWSTDDVKVWDRSVSGGLASPEVVQAPDGRYVTVFNSHTYDLRSLFSESRNKLYYRTSSDFQIWSTMNRLGEKAWSAPEDRLIDAAIAYTEAGIIVVAKKEQTPYFAISTSGSLDGPWEEIGKPTFASLENYQLLQIDGVWHLLGTTLRQPKGYDRAHLPALYRLIGNPSDPQGWLEWERVGILDVPQESWNQGYERANSAHLCDARAADGYFYLFYAGSNDRDSFNGRGHAKIGVARSRDLKTWSIPGQP</sequence>
<gene>
    <name evidence="1" type="ORF">ENR64_26640</name>
</gene>
<evidence type="ECO:0008006" key="2">
    <source>
        <dbReference type="Google" id="ProtNLM"/>
    </source>
</evidence>
<protein>
    <recommendedName>
        <fullName evidence="2">Glycosyl hydrolase family 32 N-terminal domain-containing protein</fullName>
    </recommendedName>
</protein>
<dbReference type="SUPFAM" id="SSF75005">
    <property type="entry name" value="Arabinanase/levansucrase/invertase"/>
    <property type="match status" value="2"/>
</dbReference>
<proteinExistence type="predicted"/>
<dbReference type="EMBL" id="DSRU01000391">
    <property type="protein sequence ID" value="HFN01259.1"/>
    <property type="molecule type" value="Genomic_DNA"/>
</dbReference>
<dbReference type="AlphaFoldDB" id="A0A7C3PKG8"/>
<organism evidence="1">
    <name type="scientific">Oscillatoriales cyanobacterium SpSt-418</name>
    <dbReference type="NCBI Taxonomy" id="2282169"/>
    <lineage>
        <taxon>Bacteria</taxon>
        <taxon>Bacillati</taxon>
        <taxon>Cyanobacteriota</taxon>
        <taxon>Cyanophyceae</taxon>
        <taxon>Oscillatoriophycideae</taxon>
        <taxon>Oscillatoriales</taxon>
    </lineage>
</organism>